<dbReference type="Proteomes" id="UP000001095">
    <property type="component" value="Unassembled WGS sequence"/>
</dbReference>
<comment type="similarity">
    <text evidence="1">Belongs to the universal stress protein A family.</text>
</comment>
<dbReference type="SUPFAM" id="SSF52402">
    <property type="entry name" value="Adenine nucleotide alpha hydrolases-like"/>
    <property type="match status" value="1"/>
</dbReference>
<evidence type="ECO:0000313" key="3">
    <source>
        <dbReference type="EMBL" id="EKS38833.1"/>
    </source>
</evidence>
<gene>
    <name evidence="3" type="ORF">HMPREF9696_01302</name>
</gene>
<dbReference type="RefSeq" id="WP_002712168.1">
    <property type="nucleotide sequence ID" value="NZ_KB375281.1"/>
</dbReference>
<protein>
    <recommendedName>
        <fullName evidence="2">UspA domain-containing protein</fullName>
    </recommendedName>
</protein>
<proteinExistence type="inferred from homology"/>
<feature type="domain" description="UspA" evidence="2">
    <location>
        <begin position="170"/>
        <end position="290"/>
    </location>
</feature>
<dbReference type="EMBL" id="AGWY01000006">
    <property type="protein sequence ID" value="EKS38833.1"/>
    <property type="molecule type" value="Genomic_DNA"/>
</dbReference>
<dbReference type="PATRIC" id="fig|883079.3.peg.1321"/>
<dbReference type="Gene3D" id="3.40.50.12370">
    <property type="match status" value="1"/>
</dbReference>
<evidence type="ECO:0000256" key="1">
    <source>
        <dbReference type="ARBA" id="ARBA00008791"/>
    </source>
</evidence>
<sequence>MAIRDFLLPLVSYPKPTTKAAIEQVFRLSESLLSPESRNENHAAIRQRVSAVVYEIEIETGLYFEGAHMGEFLEQEARKSAANAQQLVQDFEQTAARHKVMHRCRLERRTPYDMTRNLVEAARLHHVTVQPLRKDTEDQFDLAEKLIFESGRPVVIFPEEPVRPLSATIQTVAVAWDGSRQATRAVADALPFLRRAKTVKAFTATDDKPLSPAQAQQFVEYLAGFGIEAIHEDVRKTDQHSIGSFMESYVASREVDLLVMGAYGHSRLREFILGGATRSILANPPCWVLLSH</sequence>
<dbReference type="HOGENOM" id="CLU_049301_5_2_5"/>
<comment type="caution">
    <text evidence="3">The sequence shown here is derived from an EMBL/GenBank/DDBJ whole genome shotgun (WGS) entry which is preliminary data.</text>
</comment>
<name>K8PKD5_9BRAD</name>
<dbReference type="Pfam" id="PF00582">
    <property type="entry name" value="Usp"/>
    <property type="match status" value="1"/>
</dbReference>
<dbReference type="InterPro" id="IPR006016">
    <property type="entry name" value="UspA"/>
</dbReference>
<dbReference type="CDD" id="cd00293">
    <property type="entry name" value="USP-like"/>
    <property type="match status" value="1"/>
</dbReference>
<reference evidence="3 4" key="1">
    <citation type="submission" date="2012-04" db="EMBL/GenBank/DDBJ databases">
        <title>The Genome Sequence of Afipia clevelandensis ATCC 49720.</title>
        <authorList>
            <consortium name="The Broad Institute Genome Sequencing Platform"/>
            <person name="Earl A."/>
            <person name="Ward D."/>
            <person name="Feldgarden M."/>
            <person name="Gevers D."/>
            <person name="Huys G."/>
            <person name="Walker B."/>
            <person name="Young S.K."/>
            <person name="Zeng Q."/>
            <person name="Gargeya S."/>
            <person name="Fitzgerald M."/>
            <person name="Haas B."/>
            <person name="Abouelleil A."/>
            <person name="Alvarado L."/>
            <person name="Arachchi H.M."/>
            <person name="Berlin A."/>
            <person name="Chapman S.B."/>
            <person name="Goldberg J."/>
            <person name="Griggs A."/>
            <person name="Gujja S."/>
            <person name="Hansen M."/>
            <person name="Howarth C."/>
            <person name="Imamovic A."/>
            <person name="Larimer J."/>
            <person name="McCowen C."/>
            <person name="Montmayeur A."/>
            <person name="Murphy C."/>
            <person name="Neiman D."/>
            <person name="Pearson M."/>
            <person name="Priest M."/>
            <person name="Roberts A."/>
            <person name="Saif S."/>
            <person name="Shea T."/>
            <person name="Sisk P."/>
            <person name="Sykes S."/>
            <person name="Wortman J."/>
            <person name="Nusbaum C."/>
            <person name="Birren B."/>
        </authorList>
    </citation>
    <scope>NUCLEOTIDE SEQUENCE [LARGE SCALE GENOMIC DNA]</scope>
    <source>
        <strain evidence="3 4">ATCC 49720</strain>
    </source>
</reference>
<dbReference type="PANTHER" id="PTHR46268">
    <property type="entry name" value="STRESS RESPONSE PROTEIN NHAX"/>
    <property type="match status" value="1"/>
</dbReference>
<evidence type="ECO:0000313" key="4">
    <source>
        <dbReference type="Proteomes" id="UP000001095"/>
    </source>
</evidence>
<dbReference type="InterPro" id="IPR006015">
    <property type="entry name" value="Universal_stress_UspA"/>
</dbReference>
<dbReference type="AlphaFoldDB" id="K8PKD5"/>
<organism evidence="3 4">
    <name type="scientific">Afipia clevelandensis ATCC 49720</name>
    <dbReference type="NCBI Taxonomy" id="883079"/>
    <lineage>
        <taxon>Bacteria</taxon>
        <taxon>Pseudomonadati</taxon>
        <taxon>Pseudomonadota</taxon>
        <taxon>Alphaproteobacteria</taxon>
        <taxon>Hyphomicrobiales</taxon>
        <taxon>Nitrobacteraceae</taxon>
        <taxon>Afipia</taxon>
    </lineage>
</organism>
<dbReference type="PANTHER" id="PTHR46268:SF15">
    <property type="entry name" value="UNIVERSAL STRESS PROTEIN HP_0031"/>
    <property type="match status" value="1"/>
</dbReference>
<dbReference type="PRINTS" id="PR01438">
    <property type="entry name" value="UNVRSLSTRESS"/>
</dbReference>
<evidence type="ECO:0000259" key="2">
    <source>
        <dbReference type="Pfam" id="PF00582"/>
    </source>
</evidence>
<accession>K8PKD5</accession>
<dbReference type="OrthoDB" id="9804721at2"/>
<keyword evidence="4" id="KW-1185">Reference proteome</keyword>